<dbReference type="Gene3D" id="3.40.50.150">
    <property type="entry name" value="Vaccinia Virus protein VP39"/>
    <property type="match status" value="1"/>
</dbReference>
<proteinExistence type="predicted"/>
<protein>
    <submittedName>
        <fullName evidence="1">SAM-dependent methyltransferase</fullName>
    </submittedName>
</protein>
<name>A0A167AKD7_9HYPO</name>
<gene>
    <name evidence="1" type="ORF">BBO_06858</name>
</gene>
<dbReference type="Pfam" id="PF02353">
    <property type="entry name" value="CMAS"/>
    <property type="match status" value="1"/>
</dbReference>
<dbReference type="SUPFAM" id="SSF53335">
    <property type="entry name" value="S-adenosyl-L-methionine-dependent methyltransferases"/>
    <property type="match status" value="1"/>
</dbReference>
<dbReference type="InterPro" id="IPR029063">
    <property type="entry name" value="SAM-dependent_MTases_sf"/>
</dbReference>
<dbReference type="GO" id="GO:0032259">
    <property type="term" value="P:methylation"/>
    <property type="evidence" value="ECO:0007669"/>
    <property type="project" value="UniProtKB-KW"/>
</dbReference>
<organism evidence="1 2">
    <name type="scientific">Beauveria brongniartii RCEF 3172</name>
    <dbReference type="NCBI Taxonomy" id="1081107"/>
    <lineage>
        <taxon>Eukaryota</taxon>
        <taxon>Fungi</taxon>
        <taxon>Dikarya</taxon>
        <taxon>Ascomycota</taxon>
        <taxon>Pezizomycotina</taxon>
        <taxon>Sordariomycetes</taxon>
        <taxon>Hypocreomycetidae</taxon>
        <taxon>Hypocreales</taxon>
        <taxon>Cordycipitaceae</taxon>
        <taxon>Beauveria</taxon>
        <taxon>Beauveria brongniartii</taxon>
    </lineage>
</organism>
<comment type="caution">
    <text evidence="1">The sequence shown here is derived from an EMBL/GenBank/DDBJ whole genome shotgun (WGS) entry which is preliminary data.</text>
</comment>
<dbReference type="AlphaFoldDB" id="A0A167AKD7"/>
<reference evidence="1 2" key="1">
    <citation type="journal article" date="2016" name="Genome Biol. Evol.">
        <title>Divergent and convergent evolution of fungal pathogenicity.</title>
        <authorList>
            <person name="Shang Y."/>
            <person name="Xiao G."/>
            <person name="Zheng P."/>
            <person name="Cen K."/>
            <person name="Zhan S."/>
            <person name="Wang C."/>
        </authorList>
    </citation>
    <scope>NUCLEOTIDE SEQUENCE [LARGE SCALE GENOMIC DNA]</scope>
    <source>
        <strain evidence="1 2">RCEF 3172</strain>
    </source>
</reference>
<dbReference type="CDD" id="cd02440">
    <property type="entry name" value="AdoMet_MTases"/>
    <property type="match status" value="1"/>
</dbReference>
<keyword evidence="2" id="KW-1185">Reference proteome</keyword>
<dbReference type="OrthoDB" id="8300214at2759"/>
<evidence type="ECO:0000313" key="1">
    <source>
        <dbReference type="EMBL" id="OAA39005.1"/>
    </source>
</evidence>
<keyword evidence="1" id="KW-0489">Methyltransferase</keyword>
<keyword evidence="1" id="KW-0808">Transferase</keyword>
<dbReference type="Proteomes" id="UP000076863">
    <property type="component" value="Unassembled WGS sequence"/>
</dbReference>
<accession>A0A167AKD7</accession>
<dbReference type="GO" id="GO:0008168">
    <property type="term" value="F:methyltransferase activity"/>
    <property type="evidence" value="ECO:0007669"/>
    <property type="project" value="UniProtKB-KW"/>
</dbReference>
<evidence type="ECO:0000313" key="2">
    <source>
        <dbReference type="Proteomes" id="UP000076863"/>
    </source>
</evidence>
<dbReference type="EMBL" id="AZHA01000024">
    <property type="protein sequence ID" value="OAA39005.1"/>
    <property type="molecule type" value="Genomic_DNA"/>
</dbReference>
<sequence length="236" mass="26157">MDTLSANVRYSHLTWNCPLSASSAENLLRKLQLDAEKTIVDIGCGWGELLLRATKQSGAAAVGVDTDAHLLARCKLSADKQNLEIDLVNMPGQEWKDQRDRAICIGSSHAFGGTRRMLESLATIVPQGRVLVGDMCWERPPSEECVDMFGDEVLSLKSIVALCRETGWKLMHLETATQQDWDAFESGHRAGAREWLLMNPDDAKAGRVMEDLAKREDGYFGAYRGQLGFVFAILAR</sequence>